<evidence type="ECO:0000256" key="2">
    <source>
        <dbReference type="ARBA" id="ARBA00022448"/>
    </source>
</evidence>
<evidence type="ECO:0000313" key="10">
    <source>
        <dbReference type="Proteomes" id="UP000001023"/>
    </source>
</evidence>
<feature type="transmembrane region" description="Helical" evidence="7">
    <location>
        <begin position="228"/>
        <end position="247"/>
    </location>
</feature>
<protein>
    <submittedName>
        <fullName evidence="9">ABC transporter, permease protein</fullName>
    </submittedName>
</protein>
<evidence type="ECO:0000256" key="7">
    <source>
        <dbReference type="RuleBase" id="RU363032"/>
    </source>
</evidence>
<feature type="transmembrane region" description="Helical" evidence="7">
    <location>
        <begin position="133"/>
        <end position="152"/>
    </location>
</feature>
<dbReference type="AlphaFoldDB" id="Q5LWK4"/>
<evidence type="ECO:0000256" key="1">
    <source>
        <dbReference type="ARBA" id="ARBA00004651"/>
    </source>
</evidence>
<dbReference type="PANTHER" id="PTHR30151:SF20">
    <property type="entry name" value="ABC TRANSPORTER PERMEASE PROTEIN HI_0355-RELATED"/>
    <property type="match status" value="1"/>
</dbReference>
<evidence type="ECO:0000256" key="4">
    <source>
        <dbReference type="ARBA" id="ARBA00022692"/>
    </source>
</evidence>
<feature type="transmembrane region" description="Helical" evidence="7">
    <location>
        <begin position="21"/>
        <end position="39"/>
    </location>
</feature>
<dbReference type="SUPFAM" id="SSF161098">
    <property type="entry name" value="MetI-like"/>
    <property type="match status" value="1"/>
</dbReference>
<dbReference type="Proteomes" id="UP000001023">
    <property type="component" value="Chromosome"/>
</dbReference>
<dbReference type="GO" id="GO:0005886">
    <property type="term" value="C:plasma membrane"/>
    <property type="evidence" value="ECO:0007669"/>
    <property type="project" value="UniProtKB-SubCell"/>
</dbReference>
<accession>Q5LWK4</accession>
<comment type="similarity">
    <text evidence="7">Belongs to the binding-protein-dependent transport system permease family.</text>
</comment>
<organism evidence="9 10">
    <name type="scientific">Ruegeria pomeroyi (strain ATCC 700808 / DSM 15171 / DSS-3)</name>
    <name type="common">Silicibacter pomeroyi</name>
    <dbReference type="NCBI Taxonomy" id="246200"/>
    <lineage>
        <taxon>Bacteria</taxon>
        <taxon>Pseudomonadati</taxon>
        <taxon>Pseudomonadota</taxon>
        <taxon>Alphaproteobacteria</taxon>
        <taxon>Rhodobacterales</taxon>
        <taxon>Roseobacteraceae</taxon>
        <taxon>Ruegeria</taxon>
    </lineage>
</organism>
<sequence>MSGRAAQDAAGGCAMTRWLPAVAATLFALAIWQAVVSLTDLPRFILPGPVLVAETWWQSRWLIAEHTAVTALEVLIGLACGAVLGVATALQLASSRIARVLVQPMLVFTQALPVFALAPILTLWLGYGLWSKVAMAVLIIYFPITAAFFDGLMRTPVGYLDLARTMQASPRAVLWHIRVPAALPQLASGLRLAAVYAPIGAVIGEWVGASKGLGYLMLLANGRAKTDLMFAAMLTLGVLSVLLHLAMRRATRRMAGER</sequence>
<reference evidence="9 10" key="1">
    <citation type="journal article" date="2004" name="Nature">
        <title>Genome sequence of Silicibacter pomeroyi reveals adaptations to the marine environment.</title>
        <authorList>
            <person name="Moran M.A."/>
            <person name="Buchan A."/>
            <person name="Gonzalez J.M."/>
            <person name="Heidelberg J.F."/>
            <person name="Whitman W.B."/>
            <person name="Kiene R.P."/>
            <person name="Henriksen J.R."/>
            <person name="King G.M."/>
            <person name="Belas R."/>
            <person name="Fuqua C."/>
            <person name="Brinkac L."/>
            <person name="Lewis M."/>
            <person name="Johri S."/>
            <person name="Weaver B."/>
            <person name="Pai G."/>
            <person name="Eisen J.A."/>
            <person name="Rahe E."/>
            <person name="Sheldon W.M."/>
            <person name="Ye W."/>
            <person name="Miller T.R."/>
            <person name="Carlton J."/>
            <person name="Rasko D.A."/>
            <person name="Paulsen I.T."/>
            <person name="Ren Q."/>
            <person name="Daugherty S.C."/>
            <person name="Deboy R.T."/>
            <person name="Dodson R.J."/>
            <person name="Durkin A.S."/>
            <person name="Madupu R."/>
            <person name="Nelson W.C."/>
            <person name="Sullivan S.A."/>
            <person name="Rosovitz M.J."/>
            <person name="Haft D.H."/>
            <person name="Selengut J."/>
            <person name="Ward N."/>
        </authorList>
    </citation>
    <scope>NUCLEOTIDE SEQUENCE [LARGE SCALE GENOMIC DNA]</scope>
    <source>
        <strain evidence="10">ATCC 700808 / DSM 15171 / DSS-3</strain>
    </source>
</reference>
<dbReference type="PANTHER" id="PTHR30151">
    <property type="entry name" value="ALKANE SULFONATE ABC TRANSPORTER-RELATED, MEMBRANE SUBUNIT"/>
    <property type="match status" value="1"/>
</dbReference>
<feature type="transmembrane region" description="Helical" evidence="7">
    <location>
        <begin position="105"/>
        <end position="127"/>
    </location>
</feature>
<evidence type="ECO:0000313" key="9">
    <source>
        <dbReference type="EMBL" id="AAV93384.1"/>
    </source>
</evidence>
<evidence type="ECO:0000256" key="5">
    <source>
        <dbReference type="ARBA" id="ARBA00022989"/>
    </source>
</evidence>
<dbReference type="eggNOG" id="COG0600">
    <property type="taxonomic scope" value="Bacteria"/>
</dbReference>
<dbReference type="Gene3D" id="1.10.3720.10">
    <property type="entry name" value="MetI-like"/>
    <property type="match status" value="1"/>
</dbReference>
<proteinExistence type="inferred from homology"/>
<keyword evidence="5 7" id="KW-1133">Transmembrane helix</keyword>
<keyword evidence="3" id="KW-1003">Cell membrane</keyword>
<evidence type="ECO:0000256" key="6">
    <source>
        <dbReference type="ARBA" id="ARBA00023136"/>
    </source>
</evidence>
<dbReference type="HOGENOM" id="CLU_046113_2_1_5"/>
<keyword evidence="4 7" id="KW-0812">Transmembrane</keyword>
<dbReference type="GO" id="GO:0055085">
    <property type="term" value="P:transmembrane transport"/>
    <property type="evidence" value="ECO:0007669"/>
    <property type="project" value="InterPro"/>
</dbReference>
<keyword evidence="2 7" id="KW-0813">Transport</keyword>
<dbReference type="KEGG" id="sil:SPO0053"/>
<evidence type="ECO:0000256" key="3">
    <source>
        <dbReference type="ARBA" id="ARBA00022475"/>
    </source>
</evidence>
<dbReference type="Pfam" id="PF00528">
    <property type="entry name" value="BPD_transp_1"/>
    <property type="match status" value="1"/>
</dbReference>
<dbReference type="InterPro" id="IPR035906">
    <property type="entry name" value="MetI-like_sf"/>
</dbReference>
<feature type="domain" description="ABC transmembrane type-1" evidence="8">
    <location>
        <begin position="63"/>
        <end position="247"/>
    </location>
</feature>
<feature type="transmembrane region" description="Helical" evidence="7">
    <location>
        <begin position="74"/>
        <end position="93"/>
    </location>
</feature>
<dbReference type="STRING" id="246200.SPO0053"/>
<dbReference type="InterPro" id="IPR000515">
    <property type="entry name" value="MetI-like"/>
</dbReference>
<name>Q5LWK4_RUEPO</name>
<keyword evidence="6 7" id="KW-0472">Membrane</keyword>
<dbReference type="EMBL" id="CP000031">
    <property type="protein sequence ID" value="AAV93384.1"/>
    <property type="molecule type" value="Genomic_DNA"/>
</dbReference>
<keyword evidence="10" id="KW-1185">Reference proteome</keyword>
<evidence type="ECO:0000259" key="8">
    <source>
        <dbReference type="PROSITE" id="PS50928"/>
    </source>
</evidence>
<feature type="transmembrane region" description="Helical" evidence="7">
    <location>
        <begin position="188"/>
        <end position="208"/>
    </location>
</feature>
<dbReference type="PaxDb" id="246200-SPO0053"/>
<dbReference type="PROSITE" id="PS50928">
    <property type="entry name" value="ABC_TM1"/>
    <property type="match status" value="1"/>
</dbReference>
<comment type="subcellular location">
    <subcellularLocation>
        <location evidence="1 7">Cell membrane</location>
        <topology evidence="1 7">Multi-pass membrane protein</topology>
    </subcellularLocation>
</comment>
<dbReference type="CDD" id="cd06261">
    <property type="entry name" value="TM_PBP2"/>
    <property type="match status" value="1"/>
</dbReference>
<gene>
    <name evidence="9" type="ordered locus">SPO0053</name>
</gene>
<reference evidence="9 10" key="2">
    <citation type="journal article" date="2014" name="Stand. Genomic Sci.">
        <title>An updated genome annotation for the model marine bacterium Ruegeria pomeroyi DSS-3.</title>
        <authorList>
            <person name="Rivers A.R."/>
            <person name="Smith C.B."/>
            <person name="Moran M.A."/>
        </authorList>
    </citation>
    <scope>GENOME REANNOTATION</scope>
    <source>
        <strain evidence="10">ATCC 700808 / DSM 15171 / DSS-3</strain>
    </source>
</reference>